<protein>
    <recommendedName>
        <fullName evidence="4">Secreted protein</fullName>
    </recommendedName>
</protein>
<keyword evidence="3" id="KW-1185">Reference proteome</keyword>
<sequence>MYACVYVCVWVSVCACMGLMCRGVRTVQRNVPWIEIVWGKETHENGVAILARRGPANSDMMMTAGQGKARVK</sequence>
<dbReference type="EMBL" id="CP019480">
    <property type="protein sequence ID" value="UQC89240.1"/>
    <property type="molecule type" value="Genomic_DNA"/>
</dbReference>
<dbReference type="AlphaFoldDB" id="A0A9Q8WNL8"/>
<dbReference type="KEGG" id="clup:CLUP02_14769"/>
<dbReference type="RefSeq" id="XP_049150841.1">
    <property type="nucleotide sequence ID" value="XM_049293695.1"/>
</dbReference>
<dbReference type="GeneID" id="73348705"/>
<gene>
    <name evidence="2" type="ORF">CLUP02_14769</name>
</gene>
<keyword evidence="1" id="KW-0732">Signal</keyword>
<accession>A0A9Q8WNL8</accession>
<name>A0A9Q8WNL8_9PEZI</name>
<evidence type="ECO:0000313" key="3">
    <source>
        <dbReference type="Proteomes" id="UP000830671"/>
    </source>
</evidence>
<evidence type="ECO:0000256" key="1">
    <source>
        <dbReference type="SAM" id="SignalP"/>
    </source>
</evidence>
<dbReference type="Proteomes" id="UP000830671">
    <property type="component" value="Chromosome 8"/>
</dbReference>
<evidence type="ECO:0008006" key="4">
    <source>
        <dbReference type="Google" id="ProtNLM"/>
    </source>
</evidence>
<organism evidence="2 3">
    <name type="scientific">Colletotrichum lupini</name>
    <dbReference type="NCBI Taxonomy" id="145971"/>
    <lineage>
        <taxon>Eukaryota</taxon>
        <taxon>Fungi</taxon>
        <taxon>Dikarya</taxon>
        <taxon>Ascomycota</taxon>
        <taxon>Pezizomycotina</taxon>
        <taxon>Sordariomycetes</taxon>
        <taxon>Hypocreomycetidae</taxon>
        <taxon>Glomerellales</taxon>
        <taxon>Glomerellaceae</taxon>
        <taxon>Colletotrichum</taxon>
        <taxon>Colletotrichum acutatum species complex</taxon>
    </lineage>
</organism>
<feature type="signal peptide" evidence="1">
    <location>
        <begin position="1"/>
        <end position="23"/>
    </location>
</feature>
<evidence type="ECO:0000313" key="2">
    <source>
        <dbReference type="EMBL" id="UQC89240.1"/>
    </source>
</evidence>
<feature type="chain" id="PRO_5040162800" description="Secreted protein" evidence="1">
    <location>
        <begin position="24"/>
        <end position="72"/>
    </location>
</feature>
<proteinExistence type="predicted"/>
<reference evidence="2" key="1">
    <citation type="journal article" date="2021" name="Mol. Plant Microbe Interact.">
        <title>Complete Genome Sequence of the Plant-Pathogenic Fungus Colletotrichum lupini.</title>
        <authorList>
            <person name="Baroncelli R."/>
            <person name="Pensec F."/>
            <person name="Da Lio D."/>
            <person name="Boufleur T."/>
            <person name="Vicente I."/>
            <person name="Sarrocco S."/>
            <person name="Picot A."/>
            <person name="Baraldi E."/>
            <person name="Sukno S."/>
            <person name="Thon M."/>
            <person name="Le Floch G."/>
        </authorList>
    </citation>
    <scope>NUCLEOTIDE SEQUENCE</scope>
    <source>
        <strain evidence="2">IMI 504893</strain>
    </source>
</reference>